<evidence type="ECO:0000313" key="7">
    <source>
        <dbReference type="Proteomes" id="UP000318995"/>
    </source>
</evidence>
<comment type="similarity">
    <text evidence="1">Belongs to the GTP cyclohydrolase I type 2/NIF3 family.</text>
</comment>
<evidence type="ECO:0000256" key="5">
    <source>
        <dbReference type="PIRSR" id="PIRSR602678-1"/>
    </source>
</evidence>
<dbReference type="GO" id="GO:0016787">
    <property type="term" value="F:hydrolase activity"/>
    <property type="evidence" value="ECO:0007669"/>
    <property type="project" value="UniProtKB-KW"/>
</dbReference>
<name>A0A5C5W7J6_9BACT</name>
<feature type="binding site" evidence="5">
    <location>
        <position position="67"/>
    </location>
    <ligand>
        <name>a divalent metal cation</name>
        <dbReference type="ChEBI" id="CHEBI:60240"/>
        <label>1</label>
    </ligand>
</feature>
<organism evidence="6 7">
    <name type="scientific">Botrimarina hoheduenensis</name>
    <dbReference type="NCBI Taxonomy" id="2528000"/>
    <lineage>
        <taxon>Bacteria</taxon>
        <taxon>Pseudomonadati</taxon>
        <taxon>Planctomycetota</taxon>
        <taxon>Planctomycetia</taxon>
        <taxon>Pirellulales</taxon>
        <taxon>Lacipirellulaceae</taxon>
        <taxon>Botrimarina</taxon>
    </lineage>
</organism>
<keyword evidence="4 5" id="KW-0479">Metal-binding</keyword>
<proteinExistence type="inferred from homology"/>
<dbReference type="RefSeq" id="WP_146573353.1">
    <property type="nucleotide sequence ID" value="NZ_SJPH01000003.1"/>
</dbReference>
<dbReference type="AlphaFoldDB" id="A0A5C5W7J6"/>
<dbReference type="Pfam" id="PF01784">
    <property type="entry name" value="DUF34_NIF3"/>
    <property type="match status" value="1"/>
</dbReference>
<dbReference type="EMBL" id="SJPH01000003">
    <property type="protein sequence ID" value="TWT46660.1"/>
    <property type="molecule type" value="Genomic_DNA"/>
</dbReference>
<protein>
    <recommendedName>
        <fullName evidence="3">GTP cyclohydrolase 1 type 2 homolog</fullName>
    </recommendedName>
</protein>
<dbReference type="GO" id="GO:0005737">
    <property type="term" value="C:cytoplasm"/>
    <property type="evidence" value="ECO:0007669"/>
    <property type="project" value="TreeGrafter"/>
</dbReference>
<accession>A0A5C5W7J6</accession>
<evidence type="ECO:0000256" key="3">
    <source>
        <dbReference type="ARBA" id="ARBA00022112"/>
    </source>
</evidence>
<dbReference type="SUPFAM" id="SSF102705">
    <property type="entry name" value="NIF3 (NGG1p interacting factor 3)-like"/>
    <property type="match status" value="1"/>
</dbReference>
<dbReference type="OrthoDB" id="9792792at2"/>
<dbReference type="Gene3D" id="3.40.1390.30">
    <property type="entry name" value="NIF3 (NGG1p interacting factor 3)-like"/>
    <property type="match status" value="2"/>
</dbReference>
<keyword evidence="6" id="KW-0378">Hydrolase</keyword>
<comment type="subunit">
    <text evidence="2">Homohexamer.</text>
</comment>
<reference evidence="6 7" key="1">
    <citation type="submission" date="2019-02" db="EMBL/GenBank/DDBJ databases">
        <title>Deep-cultivation of Planctomycetes and their phenomic and genomic characterization uncovers novel biology.</title>
        <authorList>
            <person name="Wiegand S."/>
            <person name="Jogler M."/>
            <person name="Boedeker C."/>
            <person name="Pinto D."/>
            <person name="Vollmers J."/>
            <person name="Rivas-Marin E."/>
            <person name="Kohn T."/>
            <person name="Peeters S.H."/>
            <person name="Heuer A."/>
            <person name="Rast P."/>
            <person name="Oberbeckmann S."/>
            <person name="Bunk B."/>
            <person name="Jeske O."/>
            <person name="Meyerdierks A."/>
            <person name="Storesund J.E."/>
            <person name="Kallscheuer N."/>
            <person name="Luecker S."/>
            <person name="Lage O.M."/>
            <person name="Pohl T."/>
            <person name="Merkel B.J."/>
            <person name="Hornburger P."/>
            <person name="Mueller R.-W."/>
            <person name="Bruemmer F."/>
            <person name="Labrenz M."/>
            <person name="Spormann A.M."/>
            <person name="Op Den Camp H."/>
            <person name="Overmann J."/>
            <person name="Amann R."/>
            <person name="Jetten M.S.M."/>
            <person name="Mascher T."/>
            <person name="Medema M.H."/>
            <person name="Devos D.P."/>
            <person name="Kaster A.-K."/>
            <person name="Ovreas L."/>
            <person name="Rohde M."/>
            <person name="Galperin M.Y."/>
            <person name="Jogler C."/>
        </authorList>
    </citation>
    <scope>NUCLEOTIDE SEQUENCE [LARGE SCALE GENOMIC DNA]</scope>
    <source>
        <strain evidence="6 7">Pla111</strain>
    </source>
</reference>
<keyword evidence="7" id="KW-1185">Reference proteome</keyword>
<feature type="binding site" evidence="5">
    <location>
        <position position="66"/>
    </location>
    <ligand>
        <name>a divalent metal cation</name>
        <dbReference type="ChEBI" id="CHEBI:60240"/>
        <label>1</label>
    </ligand>
</feature>
<dbReference type="InterPro" id="IPR002678">
    <property type="entry name" value="DUF34/NIF3"/>
</dbReference>
<dbReference type="FunFam" id="3.40.1390.30:FF:000001">
    <property type="entry name" value="GTP cyclohydrolase 1 type 2"/>
    <property type="match status" value="1"/>
</dbReference>
<sequence>MPTTIAHAVALLNQAAPLHLAEDWDNVGLLLGDPGERLRGILVCLTLTADVAEEAIARGDNLIVTHHPLPFRPLDRITTETHTGTLLWKLARAGVAIYSAHTAFDSASNGANDHLASALGLTDVAVLDPAATSSAGGTGRIGCAAATLGELAERARVSLRATSVRATESAARPAGRVAVACGSGGSLLEMALAVGCDTLVTGEASFHDCLKAQSAGVAVLLIGHFASERSSLDGLAERLAAEIGVPVTASQIERDPLQPV</sequence>
<feature type="binding site" evidence="5">
    <location>
        <position position="105"/>
    </location>
    <ligand>
        <name>a divalent metal cation</name>
        <dbReference type="ChEBI" id="CHEBI:60240"/>
        <label>1</label>
    </ligand>
</feature>
<evidence type="ECO:0000256" key="2">
    <source>
        <dbReference type="ARBA" id="ARBA00011643"/>
    </source>
</evidence>
<gene>
    <name evidence="6" type="ORF">Pla111_17610</name>
</gene>
<comment type="caution">
    <text evidence="6">The sequence shown here is derived from an EMBL/GenBank/DDBJ whole genome shotgun (WGS) entry which is preliminary data.</text>
</comment>
<dbReference type="PANTHER" id="PTHR13799:SF14">
    <property type="entry name" value="GTP CYCLOHYDROLASE 1 TYPE 2 HOMOLOG"/>
    <property type="match status" value="1"/>
</dbReference>
<dbReference type="GO" id="GO:0046872">
    <property type="term" value="F:metal ion binding"/>
    <property type="evidence" value="ECO:0007669"/>
    <property type="project" value="UniProtKB-KW"/>
</dbReference>
<dbReference type="Proteomes" id="UP000318995">
    <property type="component" value="Unassembled WGS sequence"/>
</dbReference>
<evidence type="ECO:0000313" key="6">
    <source>
        <dbReference type="EMBL" id="TWT46660.1"/>
    </source>
</evidence>
<dbReference type="InterPro" id="IPR036069">
    <property type="entry name" value="DUF34/NIF3_sf"/>
</dbReference>
<dbReference type="NCBIfam" id="TIGR00486">
    <property type="entry name" value="YbgI_SA1388"/>
    <property type="match status" value="1"/>
</dbReference>
<evidence type="ECO:0000256" key="4">
    <source>
        <dbReference type="ARBA" id="ARBA00022723"/>
    </source>
</evidence>
<feature type="binding site" evidence="5">
    <location>
        <position position="224"/>
    </location>
    <ligand>
        <name>a divalent metal cation</name>
        <dbReference type="ChEBI" id="CHEBI:60240"/>
        <label>1</label>
    </ligand>
</feature>
<dbReference type="PANTHER" id="PTHR13799">
    <property type="entry name" value="NGG1 INTERACTING FACTOR 3"/>
    <property type="match status" value="1"/>
</dbReference>
<feature type="binding site" evidence="5">
    <location>
        <position position="228"/>
    </location>
    <ligand>
        <name>a divalent metal cation</name>
        <dbReference type="ChEBI" id="CHEBI:60240"/>
        <label>1</label>
    </ligand>
</feature>
<evidence type="ECO:0000256" key="1">
    <source>
        <dbReference type="ARBA" id="ARBA00006964"/>
    </source>
</evidence>